<gene>
    <name evidence="5" type="primary">csrA</name>
    <name evidence="6" type="ORF">SAMN05660923_00221</name>
</gene>
<keyword evidence="7" id="KW-1185">Reference proteome</keyword>
<dbReference type="EMBL" id="FNNG01000001">
    <property type="protein sequence ID" value="SDW10511.1"/>
    <property type="molecule type" value="Genomic_DNA"/>
</dbReference>
<evidence type="ECO:0000313" key="7">
    <source>
        <dbReference type="Proteomes" id="UP000198828"/>
    </source>
</evidence>
<keyword evidence="4 5" id="KW-0694">RNA-binding</keyword>
<dbReference type="Gene3D" id="2.60.40.4380">
    <property type="entry name" value="Translational regulator CsrA"/>
    <property type="match status" value="1"/>
</dbReference>
<evidence type="ECO:0000256" key="1">
    <source>
        <dbReference type="ARBA" id="ARBA00022490"/>
    </source>
</evidence>
<comment type="similarity">
    <text evidence="5">Belongs to the CsrA/RsmA family.</text>
</comment>
<dbReference type="PANTHER" id="PTHR34984:SF1">
    <property type="entry name" value="CARBON STORAGE REGULATOR"/>
    <property type="match status" value="1"/>
</dbReference>
<dbReference type="InterPro" id="IPR036107">
    <property type="entry name" value="CsrA_sf"/>
</dbReference>
<keyword evidence="2 5" id="KW-0678">Repressor</keyword>
<accession>A0A1H2QTN9</accession>
<dbReference type="Pfam" id="PF02599">
    <property type="entry name" value="CsrA"/>
    <property type="match status" value="1"/>
</dbReference>
<proteinExistence type="inferred from homology"/>
<comment type="function">
    <text evidence="5">A translational regulator that binds mRNA to regulate translation initiation and/or mRNA stability. Usually binds in the 5'-UTR at or near the Shine-Dalgarno sequence preventing ribosome-binding, thus repressing translation. Its main target seems to be the major flagellin gene, while its function is anatagonized by FliW.</text>
</comment>
<dbReference type="GO" id="GO:0005829">
    <property type="term" value="C:cytosol"/>
    <property type="evidence" value="ECO:0007669"/>
    <property type="project" value="TreeGrafter"/>
</dbReference>
<evidence type="ECO:0000256" key="2">
    <source>
        <dbReference type="ARBA" id="ARBA00022491"/>
    </source>
</evidence>
<dbReference type="GO" id="GO:0006109">
    <property type="term" value="P:regulation of carbohydrate metabolic process"/>
    <property type="evidence" value="ECO:0007669"/>
    <property type="project" value="InterPro"/>
</dbReference>
<organism evidence="6 7">
    <name type="scientific">Tepidimicrobium xylanilyticum</name>
    <dbReference type="NCBI Taxonomy" id="1123352"/>
    <lineage>
        <taxon>Bacteria</taxon>
        <taxon>Bacillati</taxon>
        <taxon>Bacillota</taxon>
        <taxon>Tissierellia</taxon>
        <taxon>Tissierellales</taxon>
        <taxon>Tepidimicrobiaceae</taxon>
        <taxon>Tepidimicrobium</taxon>
    </lineage>
</organism>
<dbReference type="SUPFAM" id="SSF117130">
    <property type="entry name" value="CsrA-like"/>
    <property type="match status" value="1"/>
</dbReference>
<dbReference type="GO" id="GO:0048027">
    <property type="term" value="F:mRNA 5'-UTR binding"/>
    <property type="evidence" value="ECO:0007669"/>
    <property type="project" value="UniProtKB-UniRule"/>
</dbReference>
<dbReference type="PANTHER" id="PTHR34984">
    <property type="entry name" value="CARBON STORAGE REGULATOR"/>
    <property type="match status" value="1"/>
</dbReference>
<keyword evidence="3 5" id="KW-0810">Translation regulation</keyword>
<dbReference type="FunFam" id="2.60.40.4380:FF:000002">
    <property type="entry name" value="Translational regulator CsrA"/>
    <property type="match status" value="1"/>
</dbReference>
<dbReference type="InterPro" id="IPR003751">
    <property type="entry name" value="CsrA"/>
</dbReference>
<evidence type="ECO:0000256" key="5">
    <source>
        <dbReference type="HAMAP-Rule" id="MF_00167"/>
    </source>
</evidence>
<dbReference type="HAMAP" id="MF_00167">
    <property type="entry name" value="CsrA"/>
    <property type="match status" value="1"/>
</dbReference>
<keyword evidence="1 5" id="KW-0963">Cytoplasm</keyword>
<reference evidence="6 7" key="1">
    <citation type="submission" date="2016-10" db="EMBL/GenBank/DDBJ databases">
        <authorList>
            <person name="de Groot N.N."/>
        </authorList>
    </citation>
    <scope>NUCLEOTIDE SEQUENCE [LARGE SCALE GENOMIC DNA]</scope>
    <source>
        <strain evidence="6 7">DSM 23310</strain>
    </source>
</reference>
<evidence type="ECO:0000313" key="6">
    <source>
        <dbReference type="EMBL" id="SDW10511.1"/>
    </source>
</evidence>
<dbReference type="GO" id="GO:0045947">
    <property type="term" value="P:negative regulation of translational initiation"/>
    <property type="evidence" value="ECO:0007669"/>
    <property type="project" value="UniProtKB-UniRule"/>
</dbReference>
<evidence type="ECO:0000256" key="3">
    <source>
        <dbReference type="ARBA" id="ARBA00022845"/>
    </source>
</evidence>
<dbReference type="AlphaFoldDB" id="A0A1H2QTN9"/>
<dbReference type="GO" id="GO:0044781">
    <property type="term" value="P:bacterial-type flagellum organization"/>
    <property type="evidence" value="ECO:0007669"/>
    <property type="project" value="UniProtKB-KW"/>
</dbReference>
<name>A0A1H2QTN9_9FIRM</name>
<comment type="subunit">
    <text evidence="5">Homodimer; the beta-strands of each monomer intercalate to form a hydrophobic core, while the alpha-helices form wings that extend away from the core.</text>
</comment>
<dbReference type="NCBIfam" id="TIGR00202">
    <property type="entry name" value="csrA"/>
    <property type="match status" value="1"/>
</dbReference>
<dbReference type="GO" id="GO:0006402">
    <property type="term" value="P:mRNA catabolic process"/>
    <property type="evidence" value="ECO:0007669"/>
    <property type="project" value="InterPro"/>
</dbReference>
<comment type="subcellular location">
    <subcellularLocation>
        <location evidence="5">Cytoplasm</location>
    </subcellularLocation>
</comment>
<dbReference type="NCBIfam" id="NF002469">
    <property type="entry name" value="PRK01712.1"/>
    <property type="match status" value="1"/>
</dbReference>
<evidence type="ECO:0000256" key="4">
    <source>
        <dbReference type="ARBA" id="ARBA00022884"/>
    </source>
</evidence>
<dbReference type="GO" id="GO:1902208">
    <property type="term" value="P:regulation of bacterial-type flagellum assembly"/>
    <property type="evidence" value="ECO:0007669"/>
    <property type="project" value="UniProtKB-UniRule"/>
</dbReference>
<protein>
    <recommendedName>
        <fullName evidence="5">Translational regulator CsrA</fullName>
    </recommendedName>
</protein>
<keyword evidence="5" id="KW-1005">Bacterial flagellum biogenesis</keyword>
<sequence>MIDILQNILYSDRIKKIGVNNMLILSRKKGESIIIDGNIEIKVLEIQDGKVQIGIDAPKNVDIFRKELYKSIQEENIEAANIKLDMDQVSQIWKKKK</sequence>
<dbReference type="Proteomes" id="UP000198828">
    <property type="component" value="Unassembled WGS sequence"/>
</dbReference>